<dbReference type="PROSITE" id="PS50158">
    <property type="entry name" value="ZF_CCHC"/>
    <property type="match status" value="1"/>
</dbReference>
<dbReference type="GO" id="GO:0008270">
    <property type="term" value="F:zinc ion binding"/>
    <property type="evidence" value="ECO:0007669"/>
    <property type="project" value="InterPro"/>
</dbReference>
<organism evidence="4">
    <name type="scientific">invertebrate metagenome</name>
    <dbReference type="NCBI Taxonomy" id="1711999"/>
    <lineage>
        <taxon>unclassified sequences</taxon>
        <taxon>metagenomes</taxon>
        <taxon>organismal metagenomes</taxon>
    </lineage>
</organism>
<protein>
    <recommendedName>
        <fullName evidence="3">CCHC-type domain-containing protein</fullName>
    </recommendedName>
</protein>
<keyword evidence="2" id="KW-1133">Transmembrane helix</keyword>
<dbReference type="EMBL" id="NSIT01000410">
    <property type="protein sequence ID" value="PJE77722.1"/>
    <property type="molecule type" value="Genomic_DNA"/>
</dbReference>
<accession>A0A2H9T3B7</accession>
<gene>
    <name evidence="4" type="ORF">CI610_03352</name>
</gene>
<proteinExistence type="predicted"/>
<dbReference type="InterPro" id="IPR001878">
    <property type="entry name" value="Znf_CCHC"/>
</dbReference>
<reference evidence="4" key="1">
    <citation type="journal article" date="2017" name="Appl. Environ. Microbiol.">
        <title>Molecular characterization of an Endozoicomonas-like organism causing infection in king scallop Pecten maximus L.</title>
        <authorList>
            <person name="Cano I."/>
            <person name="van Aerle R."/>
            <person name="Ross S."/>
            <person name="Verner-Jeffreys D.W."/>
            <person name="Paley R.K."/>
            <person name="Rimmer G."/>
            <person name="Ryder D."/>
            <person name="Hooper P."/>
            <person name="Stone D."/>
            <person name="Feist S.W."/>
        </authorList>
    </citation>
    <scope>NUCLEOTIDE SEQUENCE</scope>
</reference>
<keyword evidence="2" id="KW-0812">Transmembrane</keyword>
<evidence type="ECO:0000259" key="3">
    <source>
        <dbReference type="PROSITE" id="PS50158"/>
    </source>
</evidence>
<keyword evidence="2" id="KW-0472">Membrane</keyword>
<feature type="transmembrane region" description="Helical" evidence="2">
    <location>
        <begin position="7"/>
        <end position="27"/>
    </location>
</feature>
<feature type="domain" description="CCHC-type" evidence="3">
    <location>
        <begin position="221"/>
        <end position="235"/>
    </location>
</feature>
<evidence type="ECO:0000256" key="2">
    <source>
        <dbReference type="SAM" id="Phobius"/>
    </source>
</evidence>
<evidence type="ECO:0000256" key="1">
    <source>
        <dbReference type="SAM" id="MobiDB-lite"/>
    </source>
</evidence>
<feature type="region of interest" description="Disordered" evidence="1">
    <location>
        <begin position="231"/>
        <end position="350"/>
    </location>
</feature>
<feature type="compositionally biased region" description="Polar residues" evidence="1">
    <location>
        <begin position="316"/>
        <end position="326"/>
    </location>
</feature>
<sequence>MKIILYLFYWNPPLVYQMIYVAMLAYLPGTGATSIQSSIMANADSMSRHIDVDMLKRTVRMVVTGPRRHTVTRFEVVQCLLGGGLPGEVICSVFRCESPNTWFVTVEDEVTVDSIVERGPIKEKYFTLSPDRCDQRRLTVRVQWLPSWIADDSIAEYFAEFFGKVVNISRETTAIGKVTLETGTRVITLIIREGDQDRIPYKAKLFGKTALIMVPGRPPVCLRCQQVGHVRSQCPGRPTETGRGSYASKVAGSTASLPPHDQVPASQPEQPVPEQPTEESASPSSGGSGALDITSGKRGPEVDEEGFQVTKRGKHSASSPALQTDGTLVPGQDSVMECDDGEGGETLSVISEGDWLVIDLDSGGSS</sequence>
<dbReference type="AlphaFoldDB" id="A0A2H9T3B7"/>
<dbReference type="GO" id="GO:0003676">
    <property type="term" value="F:nucleic acid binding"/>
    <property type="evidence" value="ECO:0007669"/>
    <property type="project" value="InterPro"/>
</dbReference>
<evidence type="ECO:0000313" key="4">
    <source>
        <dbReference type="EMBL" id="PJE77722.1"/>
    </source>
</evidence>
<name>A0A2H9T3B7_9ZZZZ</name>
<comment type="caution">
    <text evidence="4">The sequence shown here is derived from an EMBL/GenBank/DDBJ whole genome shotgun (WGS) entry which is preliminary data.</text>
</comment>